<proteinExistence type="predicted"/>
<dbReference type="Pfam" id="PF21993">
    <property type="entry name" value="TetR_C_13_2"/>
    <property type="match status" value="1"/>
</dbReference>
<dbReference type="PROSITE" id="PS50977">
    <property type="entry name" value="HTH_TETR_2"/>
    <property type="match status" value="1"/>
</dbReference>
<dbReference type="Pfam" id="PF00440">
    <property type="entry name" value="TetR_N"/>
    <property type="match status" value="1"/>
</dbReference>
<dbReference type="InterPro" id="IPR036271">
    <property type="entry name" value="Tet_transcr_reg_TetR-rel_C_sf"/>
</dbReference>
<evidence type="ECO:0000256" key="4">
    <source>
        <dbReference type="PROSITE-ProRule" id="PRU00335"/>
    </source>
</evidence>
<sequence length="190" mass="19889">MMNRAKGAATSARLAESMLELIQAHGYSGTGLATVTEHARAPKGSLYFHFPEGKEALGEKAVELAAERFRALLDPAADGPPGEVLGQVVDVLAGMLTESGFRLGCPVSVVTLEMGGQSERLRQACARAFETWIEAVAALLTSRGRAPEEAATLATAVVSTIEGAMIVSRARRSAEPLRCAARALAALLEA</sequence>
<dbReference type="SUPFAM" id="SSF46689">
    <property type="entry name" value="Homeodomain-like"/>
    <property type="match status" value="1"/>
</dbReference>
<gene>
    <name evidence="6" type="ORF">MF672_037075</name>
</gene>
<dbReference type="InterPro" id="IPR054156">
    <property type="entry name" value="YxaF_TetR_C"/>
</dbReference>
<evidence type="ECO:0000313" key="6">
    <source>
        <dbReference type="EMBL" id="MCK2219370.1"/>
    </source>
</evidence>
<dbReference type="SUPFAM" id="SSF48498">
    <property type="entry name" value="Tetracyclin repressor-like, C-terminal domain"/>
    <property type="match status" value="1"/>
</dbReference>
<name>A0ABT0G484_9ACTN</name>
<organism evidence="6 7">
    <name type="scientific">Actinomadura luzonensis</name>
    <dbReference type="NCBI Taxonomy" id="2805427"/>
    <lineage>
        <taxon>Bacteria</taxon>
        <taxon>Bacillati</taxon>
        <taxon>Actinomycetota</taxon>
        <taxon>Actinomycetes</taxon>
        <taxon>Streptosporangiales</taxon>
        <taxon>Thermomonosporaceae</taxon>
        <taxon>Actinomadura</taxon>
    </lineage>
</organism>
<protein>
    <submittedName>
        <fullName evidence="6">TetR/AcrR family transcriptional regulator</fullName>
    </submittedName>
</protein>
<dbReference type="Gene3D" id="1.10.357.10">
    <property type="entry name" value="Tetracycline Repressor, domain 2"/>
    <property type="match status" value="1"/>
</dbReference>
<evidence type="ECO:0000259" key="5">
    <source>
        <dbReference type="PROSITE" id="PS50977"/>
    </source>
</evidence>
<keyword evidence="3" id="KW-0804">Transcription</keyword>
<feature type="DNA-binding region" description="H-T-H motif" evidence="4">
    <location>
        <begin position="31"/>
        <end position="50"/>
    </location>
</feature>
<dbReference type="EMBL" id="JAKRKC020000002">
    <property type="protein sequence ID" value="MCK2219370.1"/>
    <property type="molecule type" value="Genomic_DNA"/>
</dbReference>
<dbReference type="InterPro" id="IPR009057">
    <property type="entry name" value="Homeodomain-like_sf"/>
</dbReference>
<keyword evidence="1" id="KW-0805">Transcription regulation</keyword>
<feature type="domain" description="HTH tetR-type" evidence="5">
    <location>
        <begin position="8"/>
        <end position="68"/>
    </location>
</feature>
<keyword evidence="7" id="KW-1185">Reference proteome</keyword>
<evidence type="ECO:0000256" key="2">
    <source>
        <dbReference type="ARBA" id="ARBA00023125"/>
    </source>
</evidence>
<comment type="caution">
    <text evidence="6">The sequence shown here is derived from an EMBL/GenBank/DDBJ whole genome shotgun (WGS) entry which is preliminary data.</text>
</comment>
<evidence type="ECO:0000256" key="3">
    <source>
        <dbReference type="ARBA" id="ARBA00023163"/>
    </source>
</evidence>
<dbReference type="PANTHER" id="PTHR47506:SF3">
    <property type="entry name" value="HTH-TYPE TRANSCRIPTIONAL REGULATOR LMRA"/>
    <property type="match status" value="1"/>
</dbReference>
<dbReference type="PANTHER" id="PTHR47506">
    <property type="entry name" value="TRANSCRIPTIONAL REGULATORY PROTEIN"/>
    <property type="match status" value="1"/>
</dbReference>
<accession>A0ABT0G484</accession>
<dbReference type="Proteomes" id="UP001317259">
    <property type="component" value="Unassembled WGS sequence"/>
</dbReference>
<reference evidence="6 7" key="1">
    <citation type="submission" date="2022-04" db="EMBL/GenBank/DDBJ databases">
        <title>Genome draft of Actinomadura sp. ATCC 31491.</title>
        <authorList>
            <person name="Shi X."/>
            <person name="Du Y."/>
        </authorList>
    </citation>
    <scope>NUCLEOTIDE SEQUENCE [LARGE SCALE GENOMIC DNA]</scope>
    <source>
        <strain evidence="6 7">ATCC 31491</strain>
    </source>
</reference>
<keyword evidence="2 4" id="KW-0238">DNA-binding</keyword>
<dbReference type="RefSeq" id="WP_247815609.1">
    <property type="nucleotide sequence ID" value="NZ_JAKRKC020000002.1"/>
</dbReference>
<dbReference type="InterPro" id="IPR001647">
    <property type="entry name" value="HTH_TetR"/>
</dbReference>
<evidence type="ECO:0000256" key="1">
    <source>
        <dbReference type="ARBA" id="ARBA00023015"/>
    </source>
</evidence>
<evidence type="ECO:0000313" key="7">
    <source>
        <dbReference type="Proteomes" id="UP001317259"/>
    </source>
</evidence>